<feature type="transmembrane region" description="Helical" evidence="7">
    <location>
        <begin position="275"/>
        <end position="296"/>
    </location>
</feature>
<feature type="transmembrane region" description="Helical" evidence="7">
    <location>
        <begin position="7"/>
        <end position="28"/>
    </location>
</feature>
<comment type="similarity">
    <text evidence="2">Belongs to the major facilitator superfamily. TCR/Tet family.</text>
</comment>
<dbReference type="KEGG" id="cag:Cagg_1298"/>
<dbReference type="GO" id="GO:0005886">
    <property type="term" value="C:plasma membrane"/>
    <property type="evidence" value="ECO:0007669"/>
    <property type="project" value="UniProtKB-SubCell"/>
</dbReference>
<protein>
    <submittedName>
        <fullName evidence="9">Major facilitator superfamily MFS_1</fullName>
    </submittedName>
</protein>
<evidence type="ECO:0000256" key="4">
    <source>
        <dbReference type="ARBA" id="ARBA00022692"/>
    </source>
</evidence>
<dbReference type="GO" id="GO:0022857">
    <property type="term" value="F:transmembrane transporter activity"/>
    <property type="evidence" value="ECO:0007669"/>
    <property type="project" value="InterPro"/>
</dbReference>
<keyword evidence="5 7" id="KW-1133">Transmembrane helix</keyword>
<keyword evidence="3" id="KW-0813">Transport</keyword>
<evidence type="ECO:0000256" key="7">
    <source>
        <dbReference type="SAM" id="Phobius"/>
    </source>
</evidence>
<evidence type="ECO:0000313" key="10">
    <source>
        <dbReference type="Proteomes" id="UP000002508"/>
    </source>
</evidence>
<dbReference type="InterPro" id="IPR001958">
    <property type="entry name" value="Tet-R_TetA/multi-R_MdtG-like"/>
</dbReference>
<dbReference type="AlphaFoldDB" id="B8G827"/>
<feature type="transmembrane region" description="Helical" evidence="7">
    <location>
        <begin position="247"/>
        <end position="268"/>
    </location>
</feature>
<dbReference type="EMBL" id="CP001337">
    <property type="protein sequence ID" value="ACL24206.1"/>
    <property type="molecule type" value="Genomic_DNA"/>
</dbReference>
<feature type="transmembrane region" description="Helical" evidence="7">
    <location>
        <begin position="197"/>
        <end position="227"/>
    </location>
</feature>
<organism evidence="9 10">
    <name type="scientific">Chloroflexus aggregans (strain MD-66 / DSM 9485)</name>
    <dbReference type="NCBI Taxonomy" id="326427"/>
    <lineage>
        <taxon>Bacteria</taxon>
        <taxon>Bacillati</taxon>
        <taxon>Chloroflexota</taxon>
        <taxon>Chloroflexia</taxon>
        <taxon>Chloroflexales</taxon>
        <taxon>Chloroflexineae</taxon>
        <taxon>Chloroflexaceae</taxon>
        <taxon>Chloroflexus</taxon>
    </lineage>
</organism>
<accession>B8G827</accession>
<dbReference type="RefSeq" id="WP_012616570.1">
    <property type="nucleotide sequence ID" value="NC_011831.1"/>
</dbReference>
<evidence type="ECO:0000256" key="2">
    <source>
        <dbReference type="ARBA" id="ARBA00007520"/>
    </source>
</evidence>
<feature type="transmembrane region" description="Helical" evidence="7">
    <location>
        <begin position="40"/>
        <end position="60"/>
    </location>
</feature>
<feature type="transmembrane region" description="Helical" evidence="7">
    <location>
        <begin position="335"/>
        <end position="358"/>
    </location>
</feature>
<comment type="subcellular location">
    <subcellularLocation>
        <location evidence="1">Cell membrane</location>
        <topology evidence="1">Multi-pass membrane protein</topology>
    </subcellularLocation>
</comment>
<feature type="transmembrane region" description="Helical" evidence="7">
    <location>
        <begin position="72"/>
        <end position="89"/>
    </location>
</feature>
<proteinExistence type="inferred from homology"/>
<evidence type="ECO:0000256" key="6">
    <source>
        <dbReference type="ARBA" id="ARBA00023136"/>
    </source>
</evidence>
<reference evidence="9" key="1">
    <citation type="submission" date="2008-12" db="EMBL/GenBank/DDBJ databases">
        <title>Complete sequence of Chloroflexus aggregans DSM 9485.</title>
        <authorList>
            <consortium name="US DOE Joint Genome Institute"/>
            <person name="Lucas S."/>
            <person name="Copeland A."/>
            <person name="Lapidus A."/>
            <person name="Glavina del Rio T."/>
            <person name="Dalin E."/>
            <person name="Tice H."/>
            <person name="Pitluck S."/>
            <person name="Foster B."/>
            <person name="Larimer F."/>
            <person name="Land M."/>
            <person name="Hauser L."/>
            <person name="Kyrpides N."/>
            <person name="Mikhailova N."/>
            <person name="Bryant D."/>
            <person name="Richardson P."/>
        </authorList>
    </citation>
    <scope>NUCLEOTIDE SEQUENCE</scope>
    <source>
        <strain evidence="9">DSM 9485</strain>
    </source>
</reference>
<evidence type="ECO:0000256" key="3">
    <source>
        <dbReference type="ARBA" id="ARBA00022448"/>
    </source>
</evidence>
<keyword evidence="4 7" id="KW-0812">Transmembrane</keyword>
<evidence type="ECO:0000313" key="9">
    <source>
        <dbReference type="EMBL" id="ACL24206.1"/>
    </source>
</evidence>
<dbReference type="InterPro" id="IPR020846">
    <property type="entry name" value="MFS_dom"/>
</dbReference>
<dbReference type="InterPro" id="IPR005829">
    <property type="entry name" value="Sugar_transporter_CS"/>
</dbReference>
<dbReference type="PANTHER" id="PTHR23504">
    <property type="entry name" value="MAJOR FACILITATOR SUPERFAMILY DOMAIN-CONTAINING PROTEIN 10"/>
    <property type="match status" value="1"/>
</dbReference>
<feature type="transmembrane region" description="Helical" evidence="7">
    <location>
        <begin position="130"/>
        <end position="151"/>
    </location>
</feature>
<evidence type="ECO:0000256" key="5">
    <source>
        <dbReference type="ARBA" id="ARBA00022989"/>
    </source>
</evidence>
<dbReference type="Pfam" id="PF07690">
    <property type="entry name" value="MFS_1"/>
    <property type="match status" value="1"/>
</dbReference>
<dbReference type="PROSITE" id="PS00216">
    <property type="entry name" value="SUGAR_TRANSPORT_1"/>
    <property type="match status" value="1"/>
</dbReference>
<dbReference type="OrthoDB" id="9793283at2"/>
<gene>
    <name evidence="9" type="ordered locus">Cagg_1298</name>
</gene>
<keyword evidence="6 7" id="KW-0472">Membrane</keyword>
<feature type="domain" description="Major facilitator superfamily (MFS) profile" evidence="8">
    <location>
        <begin position="6"/>
        <end position="388"/>
    </location>
</feature>
<sequence>MTLNHHRYIVAGSVLVDMLGYGLIMPLLPFMVQKWGGNATIIGLLGSLYALMQLLAAPLLGALSDRVGRRPVILGCLFGSALAYSWLALADSLPLLAAAIALGGVAGSSMPVAQAYIADVTSPTERTHGFGLLGAAFGLGLIGGAAIGGFLSQFGLALPPLVAATIALSNAIYASIVLPESLPPMRRHASSLPFRNLFGSALIALQASSVRPLLIAVMLLNITFAGLQSNIALYTLTRFGWGPDQNAILFVFVGLCAALTQGVLIGKLQSRLGDAWLASGGLGLMALAFAFVSGVYTDWLLFPLAALLAIGMGLAVPAITSLVSRQAGENRQGIVLGGMQALISVALLIGPASFGFLFDRFGSTTPYLAGGMLLIGAWLMTTITIANPSILIRSAEDPEAQV</sequence>
<dbReference type="STRING" id="326427.Cagg_1298"/>
<evidence type="ECO:0000256" key="1">
    <source>
        <dbReference type="ARBA" id="ARBA00004651"/>
    </source>
</evidence>
<feature type="transmembrane region" description="Helical" evidence="7">
    <location>
        <begin position="157"/>
        <end position="176"/>
    </location>
</feature>
<evidence type="ECO:0000259" key="8">
    <source>
        <dbReference type="PROSITE" id="PS50850"/>
    </source>
</evidence>
<dbReference type="HOGENOM" id="CLU_001265_10_11_0"/>
<name>B8G827_CHLAD</name>
<feature type="transmembrane region" description="Helical" evidence="7">
    <location>
        <begin position="364"/>
        <end position="386"/>
    </location>
</feature>
<dbReference type="PANTHER" id="PTHR23504:SF15">
    <property type="entry name" value="MAJOR FACILITATOR SUPERFAMILY (MFS) PROFILE DOMAIN-CONTAINING PROTEIN"/>
    <property type="match status" value="1"/>
</dbReference>
<dbReference type="eggNOG" id="COG2814">
    <property type="taxonomic scope" value="Bacteria"/>
</dbReference>
<dbReference type="InterPro" id="IPR036259">
    <property type="entry name" value="MFS_trans_sf"/>
</dbReference>
<dbReference type="Gene3D" id="1.20.1250.20">
    <property type="entry name" value="MFS general substrate transporter like domains"/>
    <property type="match status" value="1"/>
</dbReference>
<dbReference type="InterPro" id="IPR011701">
    <property type="entry name" value="MFS"/>
</dbReference>
<dbReference type="SUPFAM" id="SSF103473">
    <property type="entry name" value="MFS general substrate transporter"/>
    <property type="match status" value="1"/>
</dbReference>
<dbReference type="PRINTS" id="PR01035">
    <property type="entry name" value="TCRTETA"/>
</dbReference>
<dbReference type="PROSITE" id="PS50850">
    <property type="entry name" value="MFS"/>
    <property type="match status" value="1"/>
</dbReference>
<feature type="transmembrane region" description="Helical" evidence="7">
    <location>
        <begin position="95"/>
        <end position="118"/>
    </location>
</feature>
<dbReference type="Proteomes" id="UP000002508">
    <property type="component" value="Chromosome"/>
</dbReference>
<keyword evidence="10" id="KW-1185">Reference proteome</keyword>
<feature type="transmembrane region" description="Helical" evidence="7">
    <location>
        <begin position="302"/>
        <end position="323"/>
    </location>
</feature>